<evidence type="ECO:0000256" key="1">
    <source>
        <dbReference type="SAM" id="Phobius"/>
    </source>
</evidence>
<dbReference type="AlphaFoldDB" id="A0A9W9Z0Y5"/>
<keyword evidence="1" id="KW-1133">Transmembrane helix</keyword>
<keyword evidence="1" id="KW-0812">Transmembrane</keyword>
<keyword evidence="3" id="KW-1185">Reference proteome</keyword>
<dbReference type="OrthoDB" id="5987297at2759"/>
<proteinExistence type="predicted"/>
<accession>A0A9W9Z0Y5</accession>
<gene>
    <name evidence="2" type="ORF">OS493_015497</name>
</gene>
<sequence length="190" mass="21584">MVEALKSGNISSVLLEMYVPVKRKDLFNGSWFVVTDVLEGEITHGVLLQGEGVKLAKEMKNLIAKNNIQTKYLQQDGGMKQSEDKSTSVVFFEPSSPYFLNSMLISTGLLLLAIACGLLYQAFCYKRLCRETGAEGTCRCYTVKKDIKKSVETFYRNFSKTYHRLREKHKAELINHVMVNTRTAQRKPVT</sequence>
<comment type="caution">
    <text evidence="2">The sequence shown here is derived from an EMBL/GenBank/DDBJ whole genome shotgun (WGS) entry which is preliminary data.</text>
</comment>
<evidence type="ECO:0000313" key="2">
    <source>
        <dbReference type="EMBL" id="KAJ7373025.1"/>
    </source>
</evidence>
<evidence type="ECO:0000313" key="3">
    <source>
        <dbReference type="Proteomes" id="UP001163046"/>
    </source>
</evidence>
<organism evidence="2 3">
    <name type="scientific">Desmophyllum pertusum</name>
    <dbReference type="NCBI Taxonomy" id="174260"/>
    <lineage>
        <taxon>Eukaryota</taxon>
        <taxon>Metazoa</taxon>
        <taxon>Cnidaria</taxon>
        <taxon>Anthozoa</taxon>
        <taxon>Hexacorallia</taxon>
        <taxon>Scleractinia</taxon>
        <taxon>Caryophylliina</taxon>
        <taxon>Caryophylliidae</taxon>
        <taxon>Desmophyllum</taxon>
    </lineage>
</organism>
<dbReference type="Proteomes" id="UP001163046">
    <property type="component" value="Unassembled WGS sequence"/>
</dbReference>
<reference evidence="2" key="1">
    <citation type="submission" date="2023-01" db="EMBL/GenBank/DDBJ databases">
        <title>Genome assembly of the deep-sea coral Lophelia pertusa.</title>
        <authorList>
            <person name="Herrera S."/>
            <person name="Cordes E."/>
        </authorList>
    </citation>
    <scope>NUCLEOTIDE SEQUENCE</scope>
    <source>
        <strain evidence="2">USNM1676648</strain>
        <tissue evidence="2">Polyp</tissue>
    </source>
</reference>
<keyword evidence="1" id="KW-0472">Membrane</keyword>
<dbReference type="EMBL" id="MU826833">
    <property type="protein sequence ID" value="KAJ7373025.1"/>
    <property type="molecule type" value="Genomic_DNA"/>
</dbReference>
<protein>
    <submittedName>
        <fullName evidence="2">Uncharacterized protein</fullName>
    </submittedName>
</protein>
<feature type="transmembrane region" description="Helical" evidence="1">
    <location>
        <begin position="98"/>
        <end position="120"/>
    </location>
</feature>
<name>A0A9W9Z0Y5_9CNID</name>